<dbReference type="PROSITE" id="PS00237">
    <property type="entry name" value="G_PROTEIN_RECEP_F1_1"/>
    <property type="match status" value="1"/>
</dbReference>
<keyword evidence="2" id="KW-1003">Cell membrane</keyword>
<keyword evidence="5 10" id="KW-0297">G-protein coupled receptor</keyword>
<keyword evidence="4 11" id="KW-1133">Transmembrane helix</keyword>
<feature type="transmembrane region" description="Helical" evidence="11">
    <location>
        <begin position="86"/>
        <end position="108"/>
    </location>
</feature>
<name>A0A6J2HD10_9PASS</name>
<proteinExistence type="inferred from homology"/>
<dbReference type="InParanoid" id="A0A6J2HD10"/>
<feature type="domain" description="G-protein coupled receptors family 1 profile" evidence="12">
    <location>
        <begin position="32"/>
        <end position="275"/>
    </location>
</feature>
<dbReference type="CDD" id="cd15164">
    <property type="entry name" value="7tmA_GPR35-like"/>
    <property type="match status" value="1"/>
</dbReference>
<evidence type="ECO:0000256" key="4">
    <source>
        <dbReference type="ARBA" id="ARBA00022989"/>
    </source>
</evidence>
<comment type="subcellular location">
    <subcellularLocation>
        <location evidence="1">Cell membrane</location>
        <topology evidence="1">Multi-pass membrane protein</topology>
    </subcellularLocation>
</comment>
<keyword evidence="3 10" id="KW-0812">Transmembrane</keyword>
<keyword evidence="6 11" id="KW-0472">Membrane</keyword>
<dbReference type="InterPro" id="IPR000276">
    <property type="entry name" value="GPCR_Rhodpsn"/>
</dbReference>
<dbReference type="PANTHER" id="PTHR24232">
    <property type="entry name" value="G-PROTEIN COUPLED RECEPTOR"/>
    <property type="match status" value="1"/>
</dbReference>
<reference evidence="14" key="1">
    <citation type="submission" date="2025-08" db="UniProtKB">
        <authorList>
            <consortium name="RefSeq"/>
        </authorList>
    </citation>
    <scope>IDENTIFICATION</scope>
    <source>
        <tissue evidence="14">Muscle</tissue>
    </source>
</reference>
<evidence type="ECO:0000256" key="2">
    <source>
        <dbReference type="ARBA" id="ARBA00022475"/>
    </source>
</evidence>
<dbReference type="Gene3D" id="1.20.1070.10">
    <property type="entry name" value="Rhodopsin 7-helix transmembrane proteins"/>
    <property type="match status" value="1"/>
</dbReference>
<dbReference type="SUPFAM" id="SSF81321">
    <property type="entry name" value="Family A G protein-coupled receptor-like"/>
    <property type="match status" value="1"/>
</dbReference>
<dbReference type="GeneID" id="113992211"/>
<dbReference type="InterPro" id="IPR044734">
    <property type="entry name" value="GPR35_7tmA"/>
</dbReference>
<dbReference type="FunFam" id="1.20.1070.10:FF:000142">
    <property type="entry name" value="G protein-coupled receptor 55"/>
    <property type="match status" value="1"/>
</dbReference>
<evidence type="ECO:0000313" key="13">
    <source>
        <dbReference type="Proteomes" id="UP000504627"/>
    </source>
</evidence>
<keyword evidence="7 10" id="KW-0675">Receptor</keyword>
<dbReference type="PROSITE" id="PS50262">
    <property type="entry name" value="G_PROTEIN_RECEP_F1_2"/>
    <property type="match status" value="1"/>
</dbReference>
<evidence type="ECO:0000256" key="10">
    <source>
        <dbReference type="RuleBase" id="RU000688"/>
    </source>
</evidence>
<dbReference type="InterPro" id="IPR017452">
    <property type="entry name" value="GPCR_Rhodpsn_7TM"/>
</dbReference>
<accession>A0A6J2HD10</accession>
<keyword evidence="8" id="KW-0325">Glycoprotein</keyword>
<evidence type="ECO:0000256" key="5">
    <source>
        <dbReference type="ARBA" id="ARBA00023040"/>
    </source>
</evidence>
<feature type="transmembrane region" description="Helical" evidence="11">
    <location>
        <begin position="53"/>
        <end position="74"/>
    </location>
</feature>
<evidence type="ECO:0000256" key="7">
    <source>
        <dbReference type="ARBA" id="ARBA00023170"/>
    </source>
</evidence>
<evidence type="ECO:0000313" key="14">
    <source>
        <dbReference type="RefSeq" id="XP_027585098.1"/>
    </source>
</evidence>
<dbReference type="RefSeq" id="XP_027585098.1">
    <property type="nucleotide sequence ID" value="XM_027729297.2"/>
</dbReference>
<keyword evidence="13" id="KW-1185">Reference proteome</keyword>
<feature type="transmembrane region" description="Helical" evidence="11">
    <location>
        <begin position="20"/>
        <end position="41"/>
    </location>
</feature>
<feature type="transmembrane region" description="Helical" evidence="11">
    <location>
        <begin position="129"/>
        <end position="148"/>
    </location>
</feature>
<evidence type="ECO:0000256" key="1">
    <source>
        <dbReference type="ARBA" id="ARBA00004651"/>
    </source>
</evidence>
<dbReference type="AlphaFoldDB" id="A0A6J2HD10"/>
<evidence type="ECO:0000256" key="11">
    <source>
        <dbReference type="SAM" id="Phobius"/>
    </source>
</evidence>
<evidence type="ECO:0000256" key="8">
    <source>
        <dbReference type="ARBA" id="ARBA00023180"/>
    </source>
</evidence>
<dbReference type="PRINTS" id="PR00237">
    <property type="entry name" value="GPCRRHODOPSN"/>
</dbReference>
<evidence type="ECO:0000256" key="3">
    <source>
        <dbReference type="ARBA" id="ARBA00022692"/>
    </source>
</evidence>
<sequence>MNNSTENNALQGGITLLQLIVYIPVLALGIPLNAIAFWVFCCKFKGWTETKVYMINLIVADSFLLCSLPFLMYFTKYNHPIDQLCIATSNMYFTNMPMSVLIITLIAIDRYIAIKFPLKAKVFRSPLKSASICGFLWIMLIIYSNVHLKLQNRWERFCFRRRYLDPSYFSLFGNIFGYFIPLGIVIFCSVQIIRCLKKNMATSPHETKLIQKAVHIVAVNLCVFTVCFSPFYITMIVRFVVDVTGASSLVSAVNTSVKISACLANVNCCLDAFCYYFAAKEFPEFSSMFSTCMRSKTKERQESQPPTGQVMA</sequence>
<dbReference type="Proteomes" id="UP000504627">
    <property type="component" value="Unplaced"/>
</dbReference>
<protein>
    <submittedName>
        <fullName evidence="14">G-protein coupled receptor 35-like</fullName>
    </submittedName>
</protein>
<evidence type="ECO:0000256" key="6">
    <source>
        <dbReference type="ARBA" id="ARBA00023136"/>
    </source>
</evidence>
<dbReference type="Pfam" id="PF00001">
    <property type="entry name" value="7tm_1"/>
    <property type="match status" value="1"/>
</dbReference>
<dbReference type="GO" id="GO:0005886">
    <property type="term" value="C:plasma membrane"/>
    <property type="evidence" value="ECO:0007669"/>
    <property type="project" value="UniProtKB-SubCell"/>
</dbReference>
<evidence type="ECO:0000259" key="12">
    <source>
        <dbReference type="PROSITE" id="PS50262"/>
    </source>
</evidence>
<feature type="transmembrane region" description="Helical" evidence="11">
    <location>
        <begin position="168"/>
        <end position="193"/>
    </location>
</feature>
<evidence type="ECO:0000256" key="9">
    <source>
        <dbReference type="ARBA" id="ARBA00023224"/>
    </source>
</evidence>
<organism evidence="13 14">
    <name type="scientific">Pipra filicauda</name>
    <name type="common">Wire-tailed manakin</name>
    <dbReference type="NCBI Taxonomy" id="649802"/>
    <lineage>
        <taxon>Eukaryota</taxon>
        <taxon>Metazoa</taxon>
        <taxon>Chordata</taxon>
        <taxon>Craniata</taxon>
        <taxon>Vertebrata</taxon>
        <taxon>Euteleostomi</taxon>
        <taxon>Archelosauria</taxon>
        <taxon>Archosauria</taxon>
        <taxon>Dinosauria</taxon>
        <taxon>Saurischia</taxon>
        <taxon>Theropoda</taxon>
        <taxon>Coelurosauria</taxon>
        <taxon>Aves</taxon>
        <taxon>Neognathae</taxon>
        <taxon>Neoaves</taxon>
        <taxon>Telluraves</taxon>
        <taxon>Australaves</taxon>
        <taxon>Passeriformes</taxon>
        <taxon>Pipridae</taxon>
        <taxon>Pipra</taxon>
    </lineage>
</organism>
<dbReference type="GO" id="GO:0035025">
    <property type="term" value="P:positive regulation of Rho protein signal transduction"/>
    <property type="evidence" value="ECO:0007669"/>
    <property type="project" value="TreeGrafter"/>
</dbReference>
<feature type="transmembrane region" description="Helical" evidence="11">
    <location>
        <begin position="214"/>
        <end position="237"/>
    </location>
</feature>
<keyword evidence="9 10" id="KW-0807">Transducer</keyword>
<gene>
    <name evidence="14" type="primary">LOC113992211</name>
</gene>
<dbReference type="GO" id="GO:0004950">
    <property type="term" value="F:chemokine receptor activity"/>
    <property type="evidence" value="ECO:0007669"/>
    <property type="project" value="InterPro"/>
</dbReference>
<comment type="similarity">
    <text evidence="10">Belongs to the G-protein coupled receptor 1 family.</text>
</comment>
<dbReference type="PANTHER" id="PTHR24232:SF97">
    <property type="entry name" value="G-PROTEIN COUPLED RECEPTORS FAMILY 1 PROFILE DOMAIN-CONTAINING PROTEIN"/>
    <property type="match status" value="1"/>
</dbReference>
<dbReference type="GO" id="GO:0007200">
    <property type="term" value="P:phospholipase C-activating G protein-coupled receptor signaling pathway"/>
    <property type="evidence" value="ECO:0007669"/>
    <property type="project" value="TreeGrafter"/>
</dbReference>